<proteinExistence type="predicted"/>
<evidence type="ECO:0000259" key="1">
    <source>
        <dbReference type="Pfam" id="PF01370"/>
    </source>
</evidence>
<dbReference type="SUPFAM" id="SSF51735">
    <property type="entry name" value="NAD(P)-binding Rossmann-fold domains"/>
    <property type="match status" value="1"/>
</dbReference>
<dbReference type="EMBL" id="PDDX01000001">
    <property type="protein sequence ID" value="PHI28435.1"/>
    <property type="molecule type" value="Genomic_DNA"/>
</dbReference>
<dbReference type="EMBL" id="CAADJA010000002">
    <property type="protein sequence ID" value="VFS46352.1"/>
    <property type="molecule type" value="Genomic_DNA"/>
</dbReference>
<dbReference type="OrthoDB" id="9787292at2"/>
<dbReference type="AlphaFoldDB" id="A0A2C6DJ22"/>
<reference evidence="4" key="2">
    <citation type="submission" date="2017-09" db="EMBL/GenBank/DDBJ databases">
        <title>FDA dAtabase for Regulatory Grade micrObial Sequences (FDA-ARGOS): Supporting development and validation of Infectious Disease Dx tests.</title>
        <authorList>
            <person name="Minogue T."/>
            <person name="Wolcott M."/>
            <person name="Wasieloski L."/>
            <person name="Aguilar W."/>
            <person name="Moore D."/>
            <person name="Tallon L."/>
            <person name="Sadzewicz L."/>
            <person name="Ott S."/>
            <person name="Zhao X."/>
            <person name="Nagaraj S."/>
            <person name="Vavikolanu K."/>
            <person name="Aluvathingal J."/>
            <person name="Nadendla S."/>
            <person name="Sichtig H."/>
        </authorList>
    </citation>
    <scope>NUCLEOTIDE SEQUENCE [LARGE SCALE GENOMIC DNA]</scope>
    <source>
        <strain evidence="4">FDAARGOS_387</strain>
    </source>
</reference>
<dbReference type="RefSeq" id="WP_036015901.1">
    <property type="nucleotide sequence ID" value="NZ_CAADJA010000002.1"/>
</dbReference>
<dbReference type="InterPro" id="IPR051783">
    <property type="entry name" value="NAD(P)-dependent_oxidoreduct"/>
</dbReference>
<accession>A0A2C6DJ22</accession>
<evidence type="ECO:0000313" key="4">
    <source>
        <dbReference type="Proteomes" id="UP000224974"/>
    </source>
</evidence>
<feature type="domain" description="NAD-dependent epimerase/dehydratase" evidence="1">
    <location>
        <begin position="6"/>
        <end position="228"/>
    </location>
</feature>
<gene>
    <name evidence="2" type="ORF">CRN84_03380</name>
    <name evidence="3" type="ORF">NCTC12282_01261</name>
</gene>
<name>A0A2C6DJ22_9GAMM</name>
<dbReference type="PANTHER" id="PTHR48079">
    <property type="entry name" value="PROTEIN YEEZ"/>
    <property type="match status" value="1"/>
</dbReference>
<reference evidence="2" key="1">
    <citation type="submission" date="2017-09" db="EMBL/GenBank/DDBJ databases">
        <title>FDA dAtabase for Regulatory Grade micrObial Sequences (FDA-ARGOS): Supporting development and validation of Infectious Disease Dx tests.</title>
        <authorList>
            <person name="Minogue T."/>
            <person name="Wolcott M."/>
            <person name="Wasieloski L."/>
            <person name="Aguilar W."/>
            <person name="Moore D."/>
            <person name="Tallon L.J."/>
            <person name="Sadzewicz L."/>
            <person name="Ott S."/>
            <person name="Zhao X."/>
            <person name="Nagaraj S."/>
            <person name="Vavikolanu K."/>
            <person name="Aluvathingal J."/>
            <person name="Nadendla S."/>
            <person name="Sichtig H."/>
        </authorList>
    </citation>
    <scope>NUCLEOTIDE SEQUENCE</scope>
    <source>
        <strain evidence="2">FDAARGOS_387</strain>
    </source>
</reference>
<protein>
    <submittedName>
        <fullName evidence="3">Cholesterol dehydrogenase</fullName>
    </submittedName>
    <submittedName>
        <fullName evidence="2">Epimerase</fullName>
    </submittedName>
</protein>
<evidence type="ECO:0000313" key="3">
    <source>
        <dbReference type="EMBL" id="VFS46352.1"/>
    </source>
</evidence>
<dbReference type="InterPro" id="IPR036291">
    <property type="entry name" value="NAD(P)-bd_dom_sf"/>
</dbReference>
<dbReference type="STRING" id="1111728.GCA_000427805_02055"/>
<dbReference type="PANTHER" id="PTHR48079:SF6">
    <property type="entry name" value="NAD(P)-BINDING DOMAIN-CONTAINING PROTEIN-RELATED"/>
    <property type="match status" value="1"/>
</dbReference>
<evidence type="ECO:0000313" key="2">
    <source>
        <dbReference type="EMBL" id="PHI28435.1"/>
    </source>
</evidence>
<dbReference type="Proteomes" id="UP000373449">
    <property type="component" value="Unassembled WGS sequence"/>
</dbReference>
<dbReference type="InterPro" id="IPR001509">
    <property type="entry name" value="Epimerase_deHydtase"/>
</dbReference>
<organism evidence="2 4">
    <name type="scientific">Budvicia aquatica</name>
    <dbReference type="NCBI Taxonomy" id="82979"/>
    <lineage>
        <taxon>Bacteria</taxon>
        <taxon>Pseudomonadati</taxon>
        <taxon>Pseudomonadota</taxon>
        <taxon>Gammaproteobacteria</taxon>
        <taxon>Enterobacterales</taxon>
        <taxon>Budviciaceae</taxon>
        <taxon>Budvicia</taxon>
    </lineage>
</organism>
<dbReference type="Pfam" id="PF01370">
    <property type="entry name" value="Epimerase"/>
    <property type="match status" value="1"/>
</dbReference>
<dbReference type="GO" id="GO:0004029">
    <property type="term" value="F:aldehyde dehydrogenase (NAD+) activity"/>
    <property type="evidence" value="ECO:0007669"/>
    <property type="project" value="TreeGrafter"/>
</dbReference>
<keyword evidence="4" id="KW-1185">Reference proteome</keyword>
<evidence type="ECO:0000313" key="5">
    <source>
        <dbReference type="Proteomes" id="UP000373449"/>
    </source>
</evidence>
<dbReference type="GO" id="GO:0005737">
    <property type="term" value="C:cytoplasm"/>
    <property type="evidence" value="ECO:0007669"/>
    <property type="project" value="TreeGrafter"/>
</dbReference>
<dbReference type="Gene3D" id="3.40.50.720">
    <property type="entry name" value="NAD(P)-binding Rossmann-like Domain"/>
    <property type="match status" value="1"/>
</dbReference>
<sequence>MSRPRIFVTGGTGFIGSHLLPKLYQQGYAMTVLVRSSELKKIPGRPELPPETRLVIGDIRQPDSYRAALENHQVLIHMAADYRVGLPASCAARRGMYHTNVTATMELFDAAQQASIPQMVYLSTTAALGETDGTFPDETHRHNGVFRSYYEETKQIAHTLLLQRQQQGLPINIAIPGGVFGPGDASVLSQTINAYFRGKIPFQITTTSSFQLCHVERLCHGLVQLVDSQIQGQNFLFTGKDFSMPEVFALLAEVSQRDILPSRSVSALKPVAWAMDKLSFTGFTMPLSQEALRIMDGSTYMYCSDKAIKQLNWSAGDPYQELKLFAQAMAEQAVKDVRSAKK</sequence>
<reference evidence="3 5" key="3">
    <citation type="submission" date="2019-03" db="EMBL/GenBank/DDBJ databases">
        <authorList>
            <consortium name="Pathogen Informatics"/>
        </authorList>
    </citation>
    <scope>NUCLEOTIDE SEQUENCE [LARGE SCALE GENOMIC DNA]</scope>
    <source>
        <strain evidence="3 5">NCTC12282</strain>
    </source>
</reference>
<dbReference type="Proteomes" id="UP000224974">
    <property type="component" value="Unassembled WGS sequence"/>
</dbReference>